<sequence length="295" mass="34341">MKIYIASSEKYVGKIHEDIYMRDACRNMRLFSEIATLSDITNISESSDVVILKSIWGYHLHYKEFIKEVSRLKKKGVILVNDYNFIFWNIDKYKYLNEINHMNVIPTASLQLNGLDTTSEINSVISETCRRFNADTLIIKPSISESGYLTFKYNKNNNNEMVVAALFNNRQLNFIAQPYRSSVSEGEISVIIINGVLLYGIKRFPGIFTDKLDPVYLNLSNVPRTIQNETVALRNFFLKRFRTLPNICRVDFVRVDTGYEILEVELIDPDLFFRYIPEHMKETTVSALYQSFTNR</sequence>
<dbReference type="InterPro" id="IPR013815">
    <property type="entry name" value="ATP_grasp_subdomain_1"/>
</dbReference>
<dbReference type="PANTHER" id="PTHR39217">
    <property type="match status" value="1"/>
</dbReference>
<dbReference type="Gene3D" id="3.30.1490.20">
    <property type="entry name" value="ATP-grasp fold, A domain"/>
    <property type="match status" value="1"/>
</dbReference>
<accession>A0A2M7WT81</accession>
<name>A0A2M7WT81_9BACT</name>
<dbReference type="PANTHER" id="PTHR39217:SF1">
    <property type="entry name" value="GLUTATHIONE SYNTHETASE"/>
    <property type="match status" value="1"/>
</dbReference>
<dbReference type="AlphaFoldDB" id="A0A2M7WT81"/>
<dbReference type="Proteomes" id="UP000230758">
    <property type="component" value="Unassembled WGS sequence"/>
</dbReference>
<dbReference type="Gene3D" id="3.30.470.20">
    <property type="entry name" value="ATP-grasp fold, B domain"/>
    <property type="match status" value="1"/>
</dbReference>
<dbReference type="SUPFAM" id="SSF56059">
    <property type="entry name" value="Glutathione synthetase ATP-binding domain-like"/>
    <property type="match status" value="1"/>
</dbReference>
<proteinExistence type="predicted"/>
<dbReference type="InterPro" id="IPR053191">
    <property type="entry name" value="DcsG_Biosynth_Enzyme"/>
</dbReference>
<reference evidence="2" key="1">
    <citation type="submission" date="2017-09" db="EMBL/GenBank/DDBJ databases">
        <title>Depth-based differentiation of microbial function through sediment-hosted aquifers and enrichment of novel symbionts in the deep terrestrial subsurface.</title>
        <authorList>
            <person name="Probst A.J."/>
            <person name="Ladd B."/>
            <person name="Jarett J.K."/>
            <person name="Geller-Mcgrath D.E."/>
            <person name="Sieber C.M.K."/>
            <person name="Emerson J.B."/>
            <person name="Anantharaman K."/>
            <person name="Thomas B.C."/>
            <person name="Malmstrom R."/>
            <person name="Stieglmeier M."/>
            <person name="Klingl A."/>
            <person name="Woyke T."/>
            <person name="Ryan C.M."/>
            <person name="Banfield J.F."/>
        </authorList>
    </citation>
    <scope>NUCLEOTIDE SEQUENCE [LARGE SCALE GENOMIC DNA]</scope>
</reference>
<evidence type="ECO:0000313" key="2">
    <source>
        <dbReference type="Proteomes" id="UP000230758"/>
    </source>
</evidence>
<protein>
    <submittedName>
        <fullName evidence="1">Uncharacterized protein</fullName>
    </submittedName>
</protein>
<evidence type="ECO:0000313" key="1">
    <source>
        <dbReference type="EMBL" id="PJA33194.1"/>
    </source>
</evidence>
<organism evidence="1 2">
    <name type="scientific">Candidatus Zambryskibacteria bacterium CG_4_9_14_3_um_filter_42_15</name>
    <dbReference type="NCBI Taxonomy" id="1975112"/>
    <lineage>
        <taxon>Bacteria</taxon>
        <taxon>Candidatus Zambryskiibacteriota</taxon>
    </lineage>
</organism>
<dbReference type="EMBL" id="PFXF01000004">
    <property type="protein sequence ID" value="PJA33194.1"/>
    <property type="molecule type" value="Genomic_DNA"/>
</dbReference>
<gene>
    <name evidence="1" type="ORF">CO185_00225</name>
</gene>
<comment type="caution">
    <text evidence="1">The sequence shown here is derived from an EMBL/GenBank/DDBJ whole genome shotgun (WGS) entry which is preliminary data.</text>
</comment>
<dbReference type="Gene3D" id="3.40.50.20">
    <property type="match status" value="1"/>
</dbReference>
<dbReference type="GO" id="GO:0005524">
    <property type="term" value="F:ATP binding"/>
    <property type="evidence" value="ECO:0007669"/>
    <property type="project" value="InterPro"/>
</dbReference>